<protein>
    <submittedName>
        <fullName evidence="1">Uncharacterized protein</fullName>
    </submittedName>
</protein>
<name>A0AA86V5C5_9FABA</name>
<accession>A0AA86V5C5</accession>
<evidence type="ECO:0000313" key="1">
    <source>
        <dbReference type="EMBL" id="CAJ1809998.1"/>
    </source>
</evidence>
<evidence type="ECO:0000313" key="2">
    <source>
        <dbReference type="Proteomes" id="UP001189624"/>
    </source>
</evidence>
<dbReference type="AlphaFoldDB" id="A0AA86V5C5"/>
<reference evidence="1" key="1">
    <citation type="submission" date="2023-10" db="EMBL/GenBank/DDBJ databases">
        <authorList>
            <person name="Domelevo Entfellner J.-B."/>
        </authorList>
    </citation>
    <scope>NUCLEOTIDE SEQUENCE</scope>
</reference>
<sequence length="193" mass="19786">MVGEDILQGIEHVDSEIVAVVEAADQVRFGADTVAGVEDGTANEVGVEDVMLAVHYEVANVAEGYTDDVAVVAEMHVGIVLGVVIAIAQTGAGTAPVGLVDDAVVLIHNVYVVVQMRVGLGIEIGIDPSVVETGFEQADGAYVVCGDVQTGAGGLERTNALDGTELEGFGTCGVELLVLTDTEFSLESVEVTA</sequence>
<gene>
    <name evidence="1" type="ORF">AYBTSS11_LOCUS869</name>
</gene>
<dbReference type="Gramene" id="rna-AYBTSS11_LOCUS869">
    <property type="protein sequence ID" value="CAJ1809998.1"/>
    <property type="gene ID" value="gene-AYBTSS11_LOCUS869"/>
</dbReference>
<dbReference type="EMBL" id="OY731398">
    <property type="protein sequence ID" value="CAJ1809998.1"/>
    <property type="molecule type" value="Genomic_DNA"/>
</dbReference>
<proteinExistence type="predicted"/>
<organism evidence="1 2">
    <name type="scientific">Sphenostylis stenocarpa</name>
    <dbReference type="NCBI Taxonomy" id="92480"/>
    <lineage>
        <taxon>Eukaryota</taxon>
        <taxon>Viridiplantae</taxon>
        <taxon>Streptophyta</taxon>
        <taxon>Embryophyta</taxon>
        <taxon>Tracheophyta</taxon>
        <taxon>Spermatophyta</taxon>
        <taxon>Magnoliopsida</taxon>
        <taxon>eudicotyledons</taxon>
        <taxon>Gunneridae</taxon>
        <taxon>Pentapetalae</taxon>
        <taxon>rosids</taxon>
        <taxon>fabids</taxon>
        <taxon>Fabales</taxon>
        <taxon>Fabaceae</taxon>
        <taxon>Papilionoideae</taxon>
        <taxon>50 kb inversion clade</taxon>
        <taxon>NPAAA clade</taxon>
        <taxon>indigoferoid/millettioid clade</taxon>
        <taxon>Phaseoleae</taxon>
        <taxon>Sphenostylis</taxon>
    </lineage>
</organism>
<keyword evidence="2" id="KW-1185">Reference proteome</keyword>
<dbReference type="Proteomes" id="UP001189624">
    <property type="component" value="Chromosome 1"/>
</dbReference>